<dbReference type="PANTHER" id="PTHR45138:SF9">
    <property type="entry name" value="DIGUANYLATE CYCLASE DGCM-RELATED"/>
    <property type="match status" value="1"/>
</dbReference>
<dbReference type="GO" id="GO:0007165">
    <property type="term" value="P:signal transduction"/>
    <property type="evidence" value="ECO:0007669"/>
    <property type="project" value="InterPro"/>
</dbReference>
<keyword evidence="8" id="KW-0175">Coiled coil</keyword>
<dbReference type="CDD" id="cd01949">
    <property type="entry name" value="GGDEF"/>
    <property type="match status" value="1"/>
</dbReference>
<gene>
    <name evidence="12" type="ORF">H3H36_18505</name>
</gene>
<evidence type="ECO:0000256" key="9">
    <source>
        <dbReference type="SAM" id="Phobius"/>
    </source>
</evidence>
<dbReference type="Gene3D" id="6.10.340.10">
    <property type="match status" value="1"/>
</dbReference>
<dbReference type="CDD" id="cd18774">
    <property type="entry name" value="PDC2_HK_sensor"/>
    <property type="match status" value="1"/>
</dbReference>
<dbReference type="Gene3D" id="3.30.450.20">
    <property type="entry name" value="PAS domain"/>
    <property type="match status" value="2"/>
</dbReference>
<evidence type="ECO:0000256" key="8">
    <source>
        <dbReference type="SAM" id="Coils"/>
    </source>
</evidence>
<dbReference type="GO" id="GO:0005886">
    <property type="term" value="C:plasma membrane"/>
    <property type="evidence" value="ECO:0007669"/>
    <property type="project" value="UniProtKB-SubCell"/>
</dbReference>
<dbReference type="EC" id="2.7.7.65" evidence="2"/>
<evidence type="ECO:0000256" key="2">
    <source>
        <dbReference type="ARBA" id="ARBA00012528"/>
    </source>
</evidence>
<dbReference type="FunFam" id="3.30.70.270:FF:000001">
    <property type="entry name" value="Diguanylate cyclase domain protein"/>
    <property type="match status" value="1"/>
</dbReference>
<protein>
    <recommendedName>
        <fullName evidence="2">diguanylate cyclase</fullName>
        <ecNumber evidence="2">2.7.7.65</ecNumber>
    </recommendedName>
</protein>
<dbReference type="NCBIfam" id="TIGR00254">
    <property type="entry name" value="GGDEF"/>
    <property type="match status" value="1"/>
</dbReference>
<evidence type="ECO:0000259" key="10">
    <source>
        <dbReference type="PROSITE" id="PS50885"/>
    </source>
</evidence>
<evidence type="ECO:0000313" key="13">
    <source>
        <dbReference type="Proteomes" id="UP000566711"/>
    </source>
</evidence>
<dbReference type="InterPro" id="IPR033479">
    <property type="entry name" value="dCache_1"/>
</dbReference>
<evidence type="ECO:0000256" key="7">
    <source>
        <dbReference type="ARBA" id="ARBA00034247"/>
    </source>
</evidence>
<reference evidence="12 13" key="1">
    <citation type="submission" date="2020-07" db="EMBL/GenBank/DDBJ databases">
        <title>Novel species isolated from subtropical streams in China.</title>
        <authorList>
            <person name="Lu H."/>
        </authorList>
    </citation>
    <scope>NUCLEOTIDE SEQUENCE [LARGE SCALE GENOMIC DNA]</scope>
    <source>
        <strain evidence="12 13">FT3S</strain>
    </source>
</reference>
<dbReference type="EMBL" id="JACEZS010000017">
    <property type="protein sequence ID" value="MBA5607351.1"/>
    <property type="molecule type" value="Genomic_DNA"/>
</dbReference>
<dbReference type="GO" id="GO:0052621">
    <property type="term" value="F:diguanylate cyclase activity"/>
    <property type="evidence" value="ECO:0007669"/>
    <property type="project" value="UniProtKB-EC"/>
</dbReference>
<dbReference type="SUPFAM" id="SSF55073">
    <property type="entry name" value="Nucleotide cyclase"/>
    <property type="match status" value="1"/>
</dbReference>
<comment type="caution">
    <text evidence="12">The sequence shown here is derived from an EMBL/GenBank/DDBJ whole genome shotgun (WGS) entry which is preliminary data.</text>
</comment>
<feature type="domain" description="GGDEF" evidence="11">
    <location>
        <begin position="438"/>
        <end position="574"/>
    </location>
</feature>
<dbReference type="PROSITE" id="PS50885">
    <property type="entry name" value="HAMP"/>
    <property type="match status" value="1"/>
</dbReference>
<organism evidence="12 13">
    <name type="scientific">Rugamonas fusca</name>
    <dbReference type="NCBI Taxonomy" id="2758568"/>
    <lineage>
        <taxon>Bacteria</taxon>
        <taxon>Pseudomonadati</taxon>
        <taxon>Pseudomonadota</taxon>
        <taxon>Betaproteobacteria</taxon>
        <taxon>Burkholderiales</taxon>
        <taxon>Oxalobacteraceae</taxon>
        <taxon>Telluria group</taxon>
        <taxon>Rugamonas</taxon>
    </lineage>
</organism>
<keyword evidence="4 9" id="KW-0812">Transmembrane</keyword>
<keyword evidence="3" id="KW-1003">Cell membrane</keyword>
<dbReference type="InterPro" id="IPR029787">
    <property type="entry name" value="Nucleotide_cyclase"/>
</dbReference>
<evidence type="ECO:0000259" key="11">
    <source>
        <dbReference type="PROSITE" id="PS50887"/>
    </source>
</evidence>
<feature type="domain" description="HAMP" evidence="10">
    <location>
        <begin position="332"/>
        <end position="384"/>
    </location>
</feature>
<feature type="transmembrane region" description="Helical" evidence="9">
    <location>
        <begin position="20"/>
        <end position="42"/>
    </location>
</feature>
<dbReference type="Proteomes" id="UP000566711">
    <property type="component" value="Unassembled WGS sequence"/>
</dbReference>
<keyword evidence="13" id="KW-1185">Reference proteome</keyword>
<dbReference type="SMART" id="SM00267">
    <property type="entry name" value="GGDEF"/>
    <property type="match status" value="1"/>
</dbReference>
<dbReference type="InterPro" id="IPR003660">
    <property type="entry name" value="HAMP_dom"/>
</dbReference>
<dbReference type="GO" id="GO:0043709">
    <property type="term" value="P:cell adhesion involved in single-species biofilm formation"/>
    <property type="evidence" value="ECO:0007669"/>
    <property type="project" value="TreeGrafter"/>
</dbReference>
<dbReference type="Pfam" id="PF02743">
    <property type="entry name" value="dCache_1"/>
    <property type="match status" value="1"/>
</dbReference>
<dbReference type="RefSeq" id="WP_182219573.1">
    <property type="nucleotide sequence ID" value="NZ_JACEZS010000017.1"/>
</dbReference>
<feature type="transmembrane region" description="Helical" evidence="9">
    <location>
        <begin position="312"/>
        <end position="331"/>
    </location>
</feature>
<accession>A0A7W2EK28</accession>
<dbReference type="InterPro" id="IPR043128">
    <property type="entry name" value="Rev_trsase/Diguanyl_cyclase"/>
</dbReference>
<dbReference type="SMART" id="SM00304">
    <property type="entry name" value="HAMP"/>
    <property type="match status" value="1"/>
</dbReference>
<comment type="catalytic activity">
    <reaction evidence="7">
        <text>2 GTP = 3',3'-c-di-GMP + 2 diphosphate</text>
        <dbReference type="Rhea" id="RHEA:24898"/>
        <dbReference type="ChEBI" id="CHEBI:33019"/>
        <dbReference type="ChEBI" id="CHEBI:37565"/>
        <dbReference type="ChEBI" id="CHEBI:58805"/>
        <dbReference type="EC" id="2.7.7.65"/>
    </reaction>
</comment>
<evidence type="ECO:0000313" key="12">
    <source>
        <dbReference type="EMBL" id="MBA5607351.1"/>
    </source>
</evidence>
<proteinExistence type="predicted"/>
<feature type="coiled-coil region" evidence="8">
    <location>
        <begin position="369"/>
        <end position="403"/>
    </location>
</feature>
<evidence type="ECO:0000256" key="5">
    <source>
        <dbReference type="ARBA" id="ARBA00022989"/>
    </source>
</evidence>
<evidence type="ECO:0000256" key="3">
    <source>
        <dbReference type="ARBA" id="ARBA00022475"/>
    </source>
</evidence>
<dbReference type="SUPFAM" id="SSF158472">
    <property type="entry name" value="HAMP domain-like"/>
    <property type="match status" value="1"/>
</dbReference>
<dbReference type="InterPro" id="IPR050469">
    <property type="entry name" value="Diguanylate_Cyclase"/>
</dbReference>
<keyword evidence="5 9" id="KW-1133">Transmembrane helix</keyword>
<dbReference type="Gene3D" id="3.30.70.270">
    <property type="match status" value="1"/>
</dbReference>
<dbReference type="PROSITE" id="PS50887">
    <property type="entry name" value="GGDEF"/>
    <property type="match status" value="1"/>
</dbReference>
<dbReference type="AlphaFoldDB" id="A0A7W2EK28"/>
<comment type="subcellular location">
    <subcellularLocation>
        <location evidence="1">Cell membrane</location>
        <topology evidence="1">Multi-pass membrane protein</topology>
    </subcellularLocation>
</comment>
<evidence type="ECO:0000256" key="6">
    <source>
        <dbReference type="ARBA" id="ARBA00023136"/>
    </source>
</evidence>
<dbReference type="CDD" id="cd06225">
    <property type="entry name" value="HAMP"/>
    <property type="match status" value="1"/>
</dbReference>
<keyword evidence="6 9" id="KW-0472">Membrane</keyword>
<dbReference type="PANTHER" id="PTHR45138">
    <property type="entry name" value="REGULATORY COMPONENTS OF SENSORY TRANSDUCTION SYSTEM"/>
    <property type="match status" value="1"/>
</dbReference>
<dbReference type="GO" id="GO:1902201">
    <property type="term" value="P:negative regulation of bacterial-type flagellum-dependent cell motility"/>
    <property type="evidence" value="ECO:0007669"/>
    <property type="project" value="TreeGrafter"/>
</dbReference>
<evidence type="ECO:0000256" key="4">
    <source>
        <dbReference type="ARBA" id="ARBA00022692"/>
    </source>
</evidence>
<name>A0A7W2EK28_9BURK</name>
<evidence type="ECO:0000256" key="1">
    <source>
        <dbReference type="ARBA" id="ARBA00004651"/>
    </source>
</evidence>
<sequence>MRRLIALYLPALLRKITIRYRLLASFILISLTPLLVSGYISYAESSKAIERKTRLFTTEVVKQIAKNVQLRMAEIESDSETLVLSDPVQSALARYALDNPEDKGRARAALTKILLDSYGSFQDFGQKYFLDRDNHVLDPQVFAQLGRGVVEFSAAARTSQRRVVWGALELWDGQKTIAMVRQIYSKNDNRLMGSLLLGVRAARFAAIFDNASLGAGSDIFVVDARDGTLLVQRRERVAGVVAAPALLERLAASVRGGEQTGFLAYQQTVAEGHPPAGYFAVYTQVPNTGWYVVSTLPNQLLLAEAQAVRKEIVLIGVICFCGALVLAYVVARSISMPLERLAGAMRATRTGDYGQRVEYEGRDEMALLSQKFNEMAANIRQTHEQLESRVAERTRDLEQANLKLAALTMTDPLTGIANRRRFDDMLASELHRAARCAHPLALLMIDVDFFKSYNDHYGHQEGDSCLRKVATLLQTHARRASDLAARYGGEEFVMLAADTDAEAALALAEQVRLALESLHLPHALSPIGWVSISVGVAVQVPDELQTPELFLRMADKAMYRAKEQGRNQVVLAGRK</sequence>
<dbReference type="Pfam" id="PF00672">
    <property type="entry name" value="HAMP"/>
    <property type="match status" value="1"/>
</dbReference>
<dbReference type="InterPro" id="IPR000160">
    <property type="entry name" value="GGDEF_dom"/>
</dbReference>
<dbReference type="Pfam" id="PF00990">
    <property type="entry name" value="GGDEF"/>
    <property type="match status" value="1"/>
</dbReference>